<dbReference type="InterPro" id="IPR036909">
    <property type="entry name" value="Cyt_c-like_dom_sf"/>
</dbReference>
<evidence type="ECO:0000313" key="8">
    <source>
        <dbReference type="Proteomes" id="UP000538666"/>
    </source>
</evidence>
<dbReference type="OrthoDB" id="9773456at2"/>
<dbReference type="EMBL" id="JACHEK010000009">
    <property type="protein sequence ID" value="MBB6146463.1"/>
    <property type="molecule type" value="Genomic_DNA"/>
</dbReference>
<dbReference type="GO" id="GO:0020037">
    <property type="term" value="F:heme binding"/>
    <property type="evidence" value="ECO:0007669"/>
    <property type="project" value="InterPro"/>
</dbReference>
<proteinExistence type="predicted"/>
<evidence type="ECO:0000259" key="6">
    <source>
        <dbReference type="PROSITE" id="PS51007"/>
    </source>
</evidence>
<sequence>MHNQPKFIPQRGTDFFADGRSARPQVEHTVARGQLREDQYFYTGLVDGKEQDALPFPATIQVLERGQERFNVYCTPCHSRVGNGDGMIVQRGYKPAGNFHDAKRLAQPLSHYFYVMSNGYGAMPDYSAQLPPADRWAVAAYIRALQLSQNGKQGDVAAGGKVENLSDIAEQEGLPASYAGPWELPGTAVSAKPTGATVESVPEENQNPPASKNRPPIHPEATAPATAAPTTGGTSTKPASH</sequence>
<comment type="caution">
    <text evidence="7">The sequence shown here is derived from an EMBL/GenBank/DDBJ whole genome shotgun (WGS) entry which is preliminary data.</text>
</comment>
<feature type="compositionally biased region" description="Low complexity" evidence="5">
    <location>
        <begin position="219"/>
        <end position="241"/>
    </location>
</feature>
<feature type="region of interest" description="Disordered" evidence="5">
    <location>
        <begin position="179"/>
        <end position="241"/>
    </location>
</feature>
<evidence type="ECO:0000256" key="5">
    <source>
        <dbReference type="SAM" id="MobiDB-lite"/>
    </source>
</evidence>
<evidence type="ECO:0000256" key="4">
    <source>
        <dbReference type="PROSITE-ProRule" id="PRU00433"/>
    </source>
</evidence>
<dbReference type="Gene3D" id="1.10.760.10">
    <property type="entry name" value="Cytochrome c-like domain"/>
    <property type="match status" value="1"/>
</dbReference>
<organism evidence="7 8">
    <name type="scientific">Silvibacterium bohemicum</name>
    <dbReference type="NCBI Taxonomy" id="1577686"/>
    <lineage>
        <taxon>Bacteria</taxon>
        <taxon>Pseudomonadati</taxon>
        <taxon>Acidobacteriota</taxon>
        <taxon>Terriglobia</taxon>
        <taxon>Terriglobales</taxon>
        <taxon>Acidobacteriaceae</taxon>
        <taxon>Silvibacterium</taxon>
    </lineage>
</organism>
<dbReference type="GO" id="GO:0009055">
    <property type="term" value="F:electron transfer activity"/>
    <property type="evidence" value="ECO:0007669"/>
    <property type="project" value="InterPro"/>
</dbReference>
<evidence type="ECO:0000256" key="3">
    <source>
        <dbReference type="ARBA" id="ARBA00023004"/>
    </source>
</evidence>
<gene>
    <name evidence="7" type="ORF">HNQ77_004435</name>
</gene>
<dbReference type="GO" id="GO:0046872">
    <property type="term" value="F:metal ion binding"/>
    <property type="evidence" value="ECO:0007669"/>
    <property type="project" value="UniProtKB-KW"/>
</dbReference>
<protein>
    <submittedName>
        <fullName evidence="7">Mono/diheme cytochrome c family protein</fullName>
    </submittedName>
</protein>
<evidence type="ECO:0000313" key="7">
    <source>
        <dbReference type="EMBL" id="MBB6146463.1"/>
    </source>
</evidence>
<dbReference type="Pfam" id="PF13442">
    <property type="entry name" value="Cytochrome_CBB3"/>
    <property type="match status" value="1"/>
</dbReference>
<evidence type="ECO:0000256" key="1">
    <source>
        <dbReference type="ARBA" id="ARBA00022617"/>
    </source>
</evidence>
<dbReference type="InterPro" id="IPR009056">
    <property type="entry name" value="Cyt_c-like_dom"/>
</dbReference>
<feature type="domain" description="Cytochrome c" evidence="6">
    <location>
        <begin position="61"/>
        <end position="146"/>
    </location>
</feature>
<keyword evidence="3 4" id="KW-0408">Iron</keyword>
<dbReference type="PANTHER" id="PTHR40394:SF2">
    <property type="entry name" value="QUINOL:CYTOCHROME C OXIDOREDUCTASE MEMBRANE PROTEIN"/>
    <property type="match status" value="1"/>
</dbReference>
<dbReference type="AlphaFoldDB" id="A0A841JYD3"/>
<keyword evidence="2 4" id="KW-0479">Metal-binding</keyword>
<reference evidence="7 8" key="1">
    <citation type="submission" date="2020-08" db="EMBL/GenBank/DDBJ databases">
        <title>Genomic Encyclopedia of Type Strains, Phase IV (KMG-IV): sequencing the most valuable type-strain genomes for metagenomic binning, comparative biology and taxonomic classification.</title>
        <authorList>
            <person name="Goeker M."/>
        </authorList>
    </citation>
    <scope>NUCLEOTIDE SEQUENCE [LARGE SCALE GENOMIC DNA]</scope>
    <source>
        <strain evidence="7 8">DSM 103733</strain>
    </source>
</reference>
<accession>A0A841JYD3</accession>
<name>A0A841JYD3_9BACT</name>
<dbReference type="SUPFAM" id="SSF46626">
    <property type="entry name" value="Cytochrome c"/>
    <property type="match status" value="1"/>
</dbReference>
<keyword evidence="8" id="KW-1185">Reference proteome</keyword>
<dbReference type="RefSeq" id="WP_082125274.1">
    <property type="nucleotide sequence ID" value="NZ_JACHEK010000009.1"/>
</dbReference>
<dbReference type="Proteomes" id="UP000538666">
    <property type="component" value="Unassembled WGS sequence"/>
</dbReference>
<dbReference type="PANTHER" id="PTHR40394">
    <property type="entry name" value="LIPOPROTEIN-RELATED"/>
    <property type="match status" value="1"/>
</dbReference>
<dbReference type="PROSITE" id="PS51007">
    <property type="entry name" value="CYTC"/>
    <property type="match status" value="1"/>
</dbReference>
<evidence type="ECO:0000256" key="2">
    <source>
        <dbReference type="ARBA" id="ARBA00022723"/>
    </source>
</evidence>
<keyword evidence="1 4" id="KW-0349">Heme</keyword>